<feature type="domain" description="TsaA-like" evidence="3">
    <location>
        <begin position="6"/>
        <end position="135"/>
    </location>
</feature>
<dbReference type="SUPFAM" id="SSF118196">
    <property type="entry name" value="YaeB-like"/>
    <property type="match status" value="1"/>
</dbReference>
<gene>
    <name evidence="4" type="ORF">A3G45_01755</name>
</gene>
<dbReference type="EMBL" id="MHPE01000030">
    <property type="protein sequence ID" value="OGZ76590.1"/>
    <property type="molecule type" value="Genomic_DNA"/>
</dbReference>
<keyword evidence="4" id="KW-0808">Transferase</keyword>
<reference evidence="4 5" key="1">
    <citation type="journal article" date="2016" name="Nat. Commun.">
        <title>Thousands of microbial genomes shed light on interconnected biogeochemical processes in an aquifer system.</title>
        <authorList>
            <person name="Anantharaman K."/>
            <person name="Brown C.T."/>
            <person name="Hug L.A."/>
            <person name="Sharon I."/>
            <person name="Castelle C.J."/>
            <person name="Probst A.J."/>
            <person name="Thomas B.C."/>
            <person name="Singh A."/>
            <person name="Wilkins M.J."/>
            <person name="Karaoz U."/>
            <person name="Brodie E.L."/>
            <person name="Williams K.H."/>
            <person name="Hubbard S.S."/>
            <person name="Banfield J.F."/>
        </authorList>
    </citation>
    <scope>NUCLEOTIDE SEQUENCE [LARGE SCALE GENOMIC DNA]</scope>
</reference>
<evidence type="ECO:0000259" key="3">
    <source>
        <dbReference type="PROSITE" id="PS51668"/>
    </source>
</evidence>
<keyword evidence="4" id="KW-0489">Methyltransferase</keyword>
<dbReference type="GO" id="GO:0008168">
    <property type="term" value="F:methyltransferase activity"/>
    <property type="evidence" value="ECO:0007669"/>
    <property type="project" value="UniProtKB-KW"/>
</dbReference>
<protein>
    <submittedName>
        <fullName evidence="4">tRNA (N6-threonylcarbamoyladenosine(37)-N6)-methyltransferase TrmO</fullName>
    </submittedName>
</protein>
<sequence>MKEIKLRPIGFVKNNIKKSRFGNFADEISEIVLDKEYTEGLDGIEDYSHIIVVYWLDKVKTCDIRHIPQGKAGDVPEVGIFACRCVNRPNPIGITTVKLLEHNKNKIKVKGLDILDGTPIIDIKPYWPQYDKVDNVKIPNWVNKLEF</sequence>
<dbReference type="CDD" id="cd09281">
    <property type="entry name" value="UPF0066"/>
    <property type="match status" value="1"/>
</dbReference>
<dbReference type="InterPro" id="IPR023370">
    <property type="entry name" value="TrmO-like_N"/>
</dbReference>
<evidence type="ECO:0000256" key="1">
    <source>
        <dbReference type="ARBA" id="ARBA00022691"/>
    </source>
</evidence>
<dbReference type="InterPro" id="IPR040372">
    <property type="entry name" value="YaeB-like"/>
</dbReference>
<dbReference type="PANTHER" id="PTHR12818:SF0">
    <property type="entry name" value="TRNA (ADENINE(37)-N6)-METHYLTRANSFERASE"/>
    <property type="match status" value="1"/>
</dbReference>
<dbReference type="AlphaFoldDB" id="A0A1G2IQE2"/>
<evidence type="ECO:0000313" key="4">
    <source>
        <dbReference type="EMBL" id="OGZ76590.1"/>
    </source>
</evidence>
<dbReference type="GO" id="GO:0032259">
    <property type="term" value="P:methylation"/>
    <property type="evidence" value="ECO:0007669"/>
    <property type="project" value="UniProtKB-KW"/>
</dbReference>
<evidence type="ECO:0000313" key="5">
    <source>
        <dbReference type="Proteomes" id="UP000178632"/>
    </source>
</evidence>
<dbReference type="InterPro" id="IPR036413">
    <property type="entry name" value="YaeB-like_sf"/>
</dbReference>
<dbReference type="NCBIfam" id="TIGR00104">
    <property type="entry name" value="tRNA_TsaA"/>
    <property type="match status" value="1"/>
</dbReference>
<comment type="caution">
    <text evidence="4">The sequence shown here is derived from an EMBL/GenBank/DDBJ whole genome shotgun (WGS) entry which is preliminary data.</text>
</comment>
<proteinExistence type="inferred from homology"/>
<organism evidence="4 5">
    <name type="scientific">Candidatus Staskawiczbacteria bacterium RIFCSPLOWO2_12_FULL_37_15</name>
    <dbReference type="NCBI Taxonomy" id="1802218"/>
    <lineage>
        <taxon>Bacteria</taxon>
        <taxon>Candidatus Staskawicziibacteriota</taxon>
    </lineage>
</organism>
<evidence type="ECO:0000256" key="2">
    <source>
        <dbReference type="ARBA" id="ARBA00033753"/>
    </source>
</evidence>
<comment type="similarity">
    <text evidence="2">Belongs to the tRNA methyltransferase O family.</text>
</comment>
<keyword evidence="1" id="KW-0949">S-adenosyl-L-methionine</keyword>
<dbReference type="Gene3D" id="2.40.30.70">
    <property type="entry name" value="YaeB-like"/>
    <property type="match status" value="1"/>
</dbReference>
<dbReference type="Pfam" id="PF01980">
    <property type="entry name" value="TrmO_N"/>
    <property type="match status" value="1"/>
</dbReference>
<dbReference type="Proteomes" id="UP000178632">
    <property type="component" value="Unassembled WGS sequence"/>
</dbReference>
<dbReference type="PROSITE" id="PS51668">
    <property type="entry name" value="TSAA_2"/>
    <property type="match status" value="1"/>
</dbReference>
<accession>A0A1G2IQE2</accession>
<name>A0A1G2IQE2_9BACT</name>
<dbReference type="InterPro" id="IPR036414">
    <property type="entry name" value="YaeB_N_sf"/>
</dbReference>
<dbReference type="PANTHER" id="PTHR12818">
    <property type="entry name" value="TRNA (ADENINE(37)-N6)-METHYLTRANSFERASE"/>
    <property type="match status" value="1"/>
</dbReference>